<dbReference type="PANTHER" id="PTHR12475">
    <property type="match status" value="1"/>
</dbReference>
<proteinExistence type="inferred from homology"/>
<evidence type="ECO:0000313" key="4">
    <source>
        <dbReference type="Proteomes" id="UP000813824"/>
    </source>
</evidence>
<dbReference type="Proteomes" id="UP000813824">
    <property type="component" value="Unassembled WGS sequence"/>
</dbReference>
<dbReference type="SUPFAM" id="SSF54637">
    <property type="entry name" value="Thioesterase/thiol ester dehydrase-isomerase"/>
    <property type="match status" value="1"/>
</dbReference>
<evidence type="ECO:0000313" key="3">
    <source>
        <dbReference type="EMBL" id="KAH8093148.1"/>
    </source>
</evidence>
<dbReference type="OrthoDB" id="265761at2759"/>
<evidence type="ECO:0008006" key="5">
    <source>
        <dbReference type="Google" id="ProtNLM"/>
    </source>
</evidence>
<accession>A0A8K0XMA3</accession>
<protein>
    <recommendedName>
        <fullName evidence="5">Thioesterase</fullName>
    </recommendedName>
</protein>
<dbReference type="PANTHER" id="PTHR12475:SF4">
    <property type="entry name" value="PROTEIN THEM6"/>
    <property type="match status" value="1"/>
</dbReference>
<keyword evidence="2" id="KW-0472">Membrane</keyword>
<dbReference type="EMBL" id="JAEVFJ010000030">
    <property type="protein sequence ID" value="KAH8093148.1"/>
    <property type="molecule type" value="Genomic_DNA"/>
</dbReference>
<dbReference type="InterPro" id="IPR029069">
    <property type="entry name" value="HotDog_dom_sf"/>
</dbReference>
<evidence type="ECO:0000256" key="2">
    <source>
        <dbReference type="SAM" id="Phobius"/>
    </source>
</evidence>
<comment type="caution">
    <text evidence="3">The sequence shown here is derived from an EMBL/GenBank/DDBJ whole genome shotgun (WGS) entry which is preliminary data.</text>
</comment>
<organism evidence="3 4">
    <name type="scientific">Cristinia sonorae</name>
    <dbReference type="NCBI Taxonomy" id="1940300"/>
    <lineage>
        <taxon>Eukaryota</taxon>
        <taxon>Fungi</taxon>
        <taxon>Dikarya</taxon>
        <taxon>Basidiomycota</taxon>
        <taxon>Agaricomycotina</taxon>
        <taxon>Agaricomycetes</taxon>
        <taxon>Agaricomycetidae</taxon>
        <taxon>Agaricales</taxon>
        <taxon>Pleurotineae</taxon>
        <taxon>Stephanosporaceae</taxon>
        <taxon>Cristinia</taxon>
    </lineage>
</organism>
<sequence>MPGPSVSKFTQVAPVAFGLLRRALHFSSLYKQFYIIIATLLFINIRSFPLVWHVRLLRHLIGWNLRRALSMDVTKYMEETSPVAQDPFKKEVSHSYWAGPDDCDFLGHLSNSAYAKNLDIVRMKVCVSNLRPFMLQGGFMPLAGADYAYLSEIPLFSYYEVRANVAGWDDKWIYLYSEFVTRPQSSKAAKRLEIATETAAQMTLDVPKHKPRSVRPDGTVLHCVAISRYCFKLGRLTVPPRIALGVCGFGEDRTNWNRSAAMQAQGTLRRFLEGGWRDQKGWDLPEFEEQRRAGMEWCRQLTLGINAAAP</sequence>
<gene>
    <name evidence="3" type="ORF">BXZ70DRAFT_442136</name>
</gene>
<dbReference type="InterPro" id="IPR051490">
    <property type="entry name" value="THEM6_lcsJ_thioesterase"/>
</dbReference>
<keyword evidence="4" id="KW-1185">Reference proteome</keyword>
<keyword evidence="2" id="KW-0812">Transmembrane</keyword>
<keyword evidence="2" id="KW-1133">Transmembrane helix</keyword>
<dbReference type="AlphaFoldDB" id="A0A8K0XMA3"/>
<dbReference type="Pfam" id="PF13279">
    <property type="entry name" value="4HBT_2"/>
    <property type="match status" value="1"/>
</dbReference>
<feature type="transmembrane region" description="Helical" evidence="2">
    <location>
        <begin position="33"/>
        <end position="57"/>
    </location>
</feature>
<reference evidence="3" key="1">
    <citation type="journal article" date="2021" name="New Phytol.">
        <title>Evolutionary innovations through gain and loss of genes in the ectomycorrhizal Boletales.</title>
        <authorList>
            <person name="Wu G."/>
            <person name="Miyauchi S."/>
            <person name="Morin E."/>
            <person name="Kuo A."/>
            <person name="Drula E."/>
            <person name="Varga T."/>
            <person name="Kohler A."/>
            <person name="Feng B."/>
            <person name="Cao Y."/>
            <person name="Lipzen A."/>
            <person name="Daum C."/>
            <person name="Hundley H."/>
            <person name="Pangilinan J."/>
            <person name="Johnson J."/>
            <person name="Barry K."/>
            <person name="LaButti K."/>
            <person name="Ng V."/>
            <person name="Ahrendt S."/>
            <person name="Min B."/>
            <person name="Choi I.G."/>
            <person name="Park H."/>
            <person name="Plett J.M."/>
            <person name="Magnuson J."/>
            <person name="Spatafora J.W."/>
            <person name="Nagy L.G."/>
            <person name="Henrissat B."/>
            <person name="Grigoriev I.V."/>
            <person name="Yang Z.L."/>
            <person name="Xu J."/>
            <person name="Martin F.M."/>
        </authorList>
    </citation>
    <scope>NUCLEOTIDE SEQUENCE</scope>
    <source>
        <strain evidence="3">KKN 215</strain>
    </source>
</reference>
<comment type="similarity">
    <text evidence="1">Belongs to the lcsJ thioesterase family.</text>
</comment>
<dbReference type="Gene3D" id="3.10.129.10">
    <property type="entry name" value="Hotdog Thioesterase"/>
    <property type="match status" value="1"/>
</dbReference>
<name>A0A8K0XMA3_9AGAR</name>
<evidence type="ECO:0000256" key="1">
    <source>
        <dbReference type="ARBA" id="ARBA00038476"/>
    </source>
</evidence>